<comment type="caution">
    <text evidence="1">The sequence shown here is derived from an EMBL/GenBank/DDBJ whole genome shotgun (WGS) entry which is preliminary data.</text>
</comment>
<dbReference type="Proteomes" id="UP001212841">
    <property type="component" value="Unassembled WGS sequence"/>
</dbReference>
<dbReference type="AlphaFoldDB" id="A0AAD5WZU7"/>
<name>A0AAD5WZU7_9FUNG</name>
<organism evidence="1 2">
    <name type="scientific">Rhizophlyctis rosea</name>
    <dbReference type="NCBI Taxonomy" id="64517"/>
    <lineage>
        <taxon>Eukaryota</taxon>
        <taxon>Fungi</taxon>
        <taxon>Fungi incertae sedis</taxon>
        <taxon>Chytridiomycota</taxon>
        <taxon>Chytridiomycota incertae sedis</taxon>
        <taxon>Chytridiomycetes</taxon>
        <taxon>Rhizophlyctidales</taxon>
        <taxon>Rhizophlyctidaceae</taxon>
        <taxon>Rhizophlyctis</taxon>
    </lineage>
</organism>
<evidence type="ECO:0000313" key="1">
    <source>
        <dbReference type="EMBL" id="KAJ3047452.1"/>
    </source>
</evidence>
<feature type="non-terminal residue" evidence="1">
    <location>
        <position position="386"/>
    </location>
</feature>
<keyword evidence="2" id="KW-1185">Reference proteome</keyword>
<dbReference type="SUPFAM" id="SSF48452">
    <property type="entry name" value="TPR-like"/>
    <property type="match status" value="1"/>
</dbReference>
<gene>
    <name evidence="1" type="ORF">HK097_011522</name>
</gene>
<proteinExistence type="predicted"/>
<evidence type="ECO:0000313" key="2">
    <source>
        <dbReference type="Proteomes" id="UP001212841"/>
    </source>
</evidence>
<accession>A0AAD5WZU7</accession>
<dbReference type="InterPro" id="IPR011990">
    <property type="entry name" value="TPR-like_helical_dom_sf"/>
</dbReference>
<dbReference type="EMBL" id="JADGJD010000957">
    <property type="protein sequence ID" value="KAJ3047452.1"/>
    <property type="molecule type" value="Genomic_DNA"/>
</dbReference>
<reference evidence="1" key="1">
    <citation type="submission" date="2020-05" db="EMBL/GenBank/DDBJ databases">
        <title>Phylogenomic resolution of chytrid fungi.</title>
        <authorList>
            <person name="Stajich J.E."/>
            <person name="Amses K."/>
            <person name="Simmons R."/>
            <person name="Seto K."/>
            <person name="Myers J."/>
            <person name="Bonds A."/>
            <person name="Quandt C.A."/>
            <person name="Barry K."/>
            <person name="Liu P."/>
            <person name="Grigoriev I."/>
            <person name="Longcore J.E."/>
            <person name="James T.Y."/>
        </authorList>
    </citation>
    <scope>NUCLEOTIDE SEQUENCE</scope>
    <source>
        <strain evidence="1">JEL0318</strain>
    </source>
</reference>
<sequence length="386" mass="41405">MIRRLVDDASELVIKAAGGGVSGSGGASQSASTASAALLMSGMGNNGPEGGVKGSGGMSQADKMLAWQLAGLGPGYGGPGGGGGGSGGHAGNILDRNYNRVSAVRQHRLRELAVAKLARAYRIDEIATSVLVMQSASALDDVAAKVLKKTPNNPSALYVHHFHEKIPSRQLSTNTTTSVLSSLISLHPAVPEYYRTRAMTHLFREEYNLAIRDFKMAIMLSKKRRREMSNNCGVLVKKGEGKREEVDWESEEGSEGLLYFLRGSCWHQFAVGILEGILEGVDREVSGGAAGADGEKAGKKKKKKKKKGAVRVIGVNGTADGWVGKGGLPSPPVEEVEVVKMVVEEKKVEEKMITMNERYAKALEPHFEQIMTLARRSVKDYAHFLT</sequence>
<protein>
    <submittedName>
        <fullName evidence="1">Uncharacterized protein</fullName>
    </submittedName>
</protein>